<evidence type="ECO:0000313" key="3">
    <source>
        <dbReference type="EMBL" id="ELY29958.1"/>
    </source>
</evidence>
<reference evidence="4" key="1">
    <citation type="submission" date="2010-02" db="EMBL/GenBank/DDBJ databases">
        <title>Complete sequence of chromosome of Natrialba magadii ATCC 43099.</title>
        <authorList>
            <consortium name="US DOE Joint Genome Institute"/>
            <person name="Lucas S."/>
            <person name="Copeland A."/>
            <person name="Lapidus A."/>
            <person name="Cheng J.-F."/>
            <person name="Bruce D."/>
            <person name="Goodwin L."/>
            <person name="Pitluck S."/>
            <person name="Davenport K."/>
            <person name="Saunders E."/>
            <person name="Detter J.C."/>
            <person name="Han C."/>
            <person name="Tapia R."/>
            <person name="Land M."/>
            <person name="Hauser L."/>
            <person name="Kyrpides N."/>
            <person name="Mikhailova N."/>
            <person name="De Castro R.E."/>
            <person name="Maupin-Furlow J.A."/>
            <person name="Woyke T."/>
        </authorList>
    </citation>
    <scope>NUCLEOTIDE SEQUENCE [LARGE SCALE GENOMIC DNA]</scope>
    <source>
        <strain evidence="4">ATCC 43099 / DSM 3394 / CCM 3739 / CIP 104546 / IAM 13178 / JCM 8861 / NBRC 102185 / NCIMB 2190 / MS3</strain>
    </source>
</reference>
<sequence>MPRDRRQRSATAGGAVAVYAGAIVMFALGFQMDGVLAYLVAIAGVLSFFGATLLLVSVYID</sequence>
<accession>D3SVM1</accession>
<protein>
    <submittedName>
        <fullName evidence="3">Iron(III) ABC transporter permease</fullName>
    </submittedName>
</protein>
<evidence type="ECO:0000313" key="5">
    <source>
        <dbReference type="Proteomes" id="UP000011543"/>
    </source>
</evidence>
<evidence type="ECO:0000313" key="4">
    <source>
        <dbReference type="Proteomes" id="UP000001879"/>
    </source>
</evidence>
<dbReference type="AlphaFoldDB" id="D3SVM1"/>
<name>D3SVM1_NATMM</name>
<evidence type="ECO:0000256" key="1">
    <source>
        <dbReference type="SAM" id="Phobius"/>
    </source>
</evidence>
<feature type="transmembrane region" description="Helical" evidence="1">
    <location>
        <begin position="36"/>
        <end position="60"/>
    </location>
</feature>
<keyword evidence="4" id="KW-1185">Reference proteome</keyword>
<reference evidence="2 4" key="2">
    <citation type="journal article" date="2012" name="BMC Genomics">
        <title>A comparative genomics perspective on the genetic content of the alkaliphilic haloarchaeon Natrialba magadii ATCC 43099T.</title>
        <authorList>
            <person name="Siddaramappa S."/>
            <person name="Challacombe J.F."/>
            <person name="Decastro R.E."/>
            <person name="Pfeiffer F."/>
            <person name="Sastre D.E."/>
            <person name="Gimenez M.I."/>
            <person name="Paggi R.A."/>
            <person name="Detter J.C."/>
            <person name="Davenport K.W."/>
            <person name="Goodwin L.A."/>
            <person name="Kyrpides N."/>
            <person name="Tapia R."/>
            <person name="Pitluck S."/>
            <person name="Lucas S."/>
            <person name="Woyke T."/>
            <person name="Maupin-Furlow J.A."/>
        </authorList>
    </citation>
    <scope>NUCLEOTIDE SEQUENCE [LARGE SCALE GENOMIC DNA]</scope>
    <source>
        <strain evidence="2">ATCC 43099</strain>
        <strain evidence="4">ATCC 43099 / DSM 3394 / CCM 3739 / CIP 104546 / IAM 13178 / JCM 8861 / NBRC 102185 / NCIMB 2190 / MS3</strain>
    </source>
</reference>
<dbReference type="HOGENOM" id="CLU_2911607_0_0_2"/>
<dbReference type="Proteomes" id="UP000011543">
    <property type="component" value="Unassembled WGS sequence"/>
</dbReference>
<gene>
    <name evidence="2" type="ordered locus">Nmag_2059</name>
    <name evidence="3" type="ORF">C500_10119</name>
</gene>
<dbReference type="PaxDb" id="547559-Nmag_2059"/>
<reference evidence="2" key="4">
    <citation type="submission" date="2016-09" db="EMBL/GenBank/DDBJ databases">
        <authorList>
            <person name="Pfeiffer F."/>
        </authorList>
    </citation>
    <scope>NUCLEOTIDE SEQUENCE</scope>
    <source>
        <strain evidence="2">ATCC 43099</strain>
    </source>
</reference>
<dbReference type="Proteomes" id="UP000001879">
    <property type="component" value="Chromosome"/>
</dbReference>
<dbReference type="EMBL" id="AOHS01000034">
    <property type="protein sequence ID" value="ELY29958.1"/>
    <property type="molecule type" value="Genomic_DNA"/>
</dbReference>
<keyword evidence="1" id="KW-0812">Transmembrane</keyword>
<evidence type="ECO:0000313" key="2">
    <source>
        <dbReference type="EMBL" id="ADD05629.1"/>
    </source>
</evidence>
<feature type="transmembrane region" description="Helical" evidence="1">
    <location>
        <begin position="12"/>
        <end position="30"/>
    </location>
</feature>
<proteinExistence type="predicted"/>
<dbReference type="KEGG" id="nmg:Nmag_2059"/>
<dbReference type="EMBL" id="CP001932">
    <property type="protein sequence ID" value="ADD05629.1"/>
    <property type="molecule type" value="Genomic_DNA"/>
</dbReference>
<reference evidence="3 5" key="3">
    <citation type="journal article" date="2014" name="PLoS Genet.">
        <title>Phylogenetically driven sequencing of extremely halophilic archaea reveals strategies for static and dynamic osmo-response.</title>
        <authorList>
            <person name="Becker E.A."/>
            <person name="Seitzer P.M."/>
            <person name="Tritt A."/>
            <person name="Larsen D."/>
            <person name="Krusor M."/>
            <person name="Yao A.I."/>
            <person name="Wu D."/>
            <person name="Madern D."/>
            <person name="Eisen J.A."/>
            <person name="Darling A.E."/>
            <person name="Facciotti M.T."/>
        </authorList>
    </citation>
    <scope>NUCLEOTIDE SEQUENCE [LARGE SCALE GENOMIC DNA]</scope>
    <source>
        <strain evidence="5">ATCC 43099 / DSM 3394 / CCM 3739 / CIP 104546 / IAM 13178 / JCM 8861 / NBRC 102185 / NCIMB 2190 / MS3</strain>
        <strain evidence="3">MS-3</strain>
    </source>
</reference>
<keyword evidence="1" id="KW-1133">Transmembrane helix</keyword>
<organism evidence="2 4">
    <name type="scientific">Natrialba magadii (strain ATCC 43099 / DSM 3394 / CCM 3739 / CIP 104546 / IAM 13178 / JCM 8861 / NBRC 102185 / NCIMB 2190 / MS3)</name>
    <name type="common">Natronobacterium magadii</name>
    <dbReference type="NCBI Taxonomy" id="547559"/>
    <lineage>
        <taxon>Archaea</taxon>
        <taxon>Methanobacteriati</taxon>
        <taxon>Methanobacteriota</taxon>
        <taxon>Stenosarchaea group</taxon>
        <taxon>Halobacteria</taxon>
        <taxon>Halobacteriales</taxon>
        <taxon>Natrialbaceae</taxon>
        <taxon>Natrialba</taxon>
    </lineage>
</organism>
<keyword evidence="1" id="KW-0472">Membrane</keyword>